<evidence type="ECO:0000256" key="1">
    <source>
        <dbReference type="ARBA" id="ARBA00004561"/>
    </source>
</evidence>
<dbReference type="SUPFAM" id="SSF49401">
    <property type="entry name" value="Bacterial adhesins"/>
    <property type="match status" value="1"/>
</dbReference>
<dbReference type="Pfam" id="PF16970">
    <property type="entry name" value="FimA"/>
    <property type="match status" value="1"/>
</dbReference>
<evidence type="ECO:0000256" key="2">
    <source>
        <dbReference type="ARBA" id="ARBA00006671"/>
    </source>
</evidence>
<evidence type="ECO:0000313" key="6">
    <source>
        <dbReference type="Proteomes" id="UP000219522"/>
    </source>
</evidence>
<dbReference type="InterPro" id="IPR008966">
    <property type="entry name" value="Adhesion_dom_sf"/>
</dbReference>
<comment type="caution">
    <text evidence="5">The sequence shown here is derived from an EMBL/GenBank/DDBJ whole genome shotgun (WGS) entry which is preliminary data.</text>
</comment>
<dbReference type="AlphaFoldDB" id="A0A7Z7I6W9"/>
<protein>
    <submittedName>
        <fullName evidence="5">Major type 1 subunit fimbrin (Pilin)</fullName>
    </submittedName>
</protein>
<name>A0A7Z7I6W9_9BURK</name>
<dbReference type="InterPro" id="IPR036937">
    <property type="entry name" value="Adhesion_dom_fimbrial_sf"/>
</dbReference>
<dbReference type="Gene3D" id="2.60.40.1090">
    <property type="entry name" value="Fimbrial-type adhesion domain"/>
    <property type="match status" value="1"/>
</dbReference>
<evidence type="ECO:0000256" key="4">
    <source>
        <dbReference type="ARBA" id="ARBA00023263"/>
    </source>
</evidence>
<comment type="similarity">
    <text evidence="2">Belongs to the fimbrial protein family.</text>
</comment>
<dbReference type="PANTHER" id="PTHR33420:SF3">
    <property type="entry name" value="FIMBRIAL SUBUNIT ELFA"/>
    <property type="match status" value="1"/>
</dbReference>
<sequence length="212" mass="21718">MARITKALGAATNLPYLAVQFTWNCHEIPHLALSCFAALGTIALASTVAQAADGTISFTGQVSDTTCSIDAQASGAVNKAVTLPTVSKRTLGANGATAGTSAATDLTFALTGCTAGTKALAHFENGPTVDQTTGYLTNQSTNSPATNVEVRLLNASLQPINIVTSANNDFTTDGVAITSGSGNMKYFAQYFATGAATAGEVKTSVQYTMQYQ</sequence>
<evidence type="ECO:0000313" key="5">
    <source>
        <dbReference type="EMBL" id="SOE61931.1"/>
    </source>
</evidence>
<dbReference type="GO" id="GO:0043709">
    <property type="term" value="P:cell adhesion involved in single-species biofilm formation"/>
    <property type="evidence" value="ECO:0007669"/>
    <property type="project" value="TreeGrafter"/>
</dbReference>
<dbReference type="Proteomes" id="UP000219522">
    <property type="component" value="Unassembled WGS sequence"/>
</dbReference>
<dbReference type="PANTHER" id="PTHR33420">
    <property type="entry name" value="FIMBRIAL SUBUNIT ELFA-RELATED"/>
    <property type="match status" value="1"/>
</dbReference>
<keyword evidence="6" id="KW-1185">Reference proteome</keyword>
<comment type="subcellular location">
    <subcellularLocation>
        <location evidence="1">Fimbrium</location>
    </subcellularLocation>
</comment>
<evidence type="ECO:0000256" key="3">
    <source>
        <dbReference type="ARBA" id="ARBA00022729"/>
    </source>
</evidence>
<organism evidence="5 6">
    <name type="scientific">Caballeronia arationis</name>
    <dbReference type="NCBI Taxonomy" id="1777142"/>
    <lineage>
        <taxon>Bacteria</taxon>
        <taxon>Pseudomonadati</taxon>
        <taxon>Pseudomonadota</taxon>
        <taxon>Betaproteobacteria</taxon>
        <taxon>Burkholderiales</taxon>
        <taxon>Burkholderiaceae</taxon>
        <taxon>Caballeronia</taxon>
    </lineage>
</organism>
<accession>A0A7Z7I6W9</accession>
<proteinExistence type="inferred from homology"/>
<dbReference type="InterPro" id="IPR039458">
    <property type="entry name" value="FimA-like"/>
</dbReference>
<keyword evidence="4" id="KW-0281">Fimbrium</keyword>
<dbReference type="InterPro" id="IPR050263">
    <property type="entry name" value="Bact_Fimbrial_Adh_Pro"/>
</dbReference>
<gene>
    <name evidence="5" type="ORF">SAMN05446927_2209</name>
</gene>
<keyword evidence="3" id="KW-0732">Signal</keyword>
<dbReference type="EMBL" id="OCSU01000001">
    <property type="protein sequence ID" value="SOE61931.1"/>
    <property type="molecule type" value="Genomic_DNA"/>
</dbReference>
<dbReference type="GO" id="GO:0009289">
    <property type="term" value="C:pilus"/>
    <property type="evidence" value="ECO:0007669"/>
    <property type="project" value="UniProtKB-SubCell"/>
</dbReference>
<reference evidence="5 6" key="1">
    <citation type="submission" date="2017-09" db="EMBL/GenBank/DDBJ databases">
        <authorList>
            <person name="Varghese N."/>
            <person name="Submissions S."/>
        </authorList>
    </citation>
    <scope>NUCLEOTIDE SEQUENCE [LARGE SCALE GENOMIC DNA]</scope>
    <source>
        <strain evidence="5 6">OK806</strain>
    </source>
</reference>